<feature type="transmembrane region" description="Helical" evidence="1">
    <location>
        <begin position="462"/>
        <end position="484"/>
    </location>
</feature>
<protein>
    <recommendedName>
        <fullName evidence="3">Oligosaccharide repeat unit polymerase</fullName>
    </recommendedName>
</protein>
<gene>
    <name evidence="2" type="ORF">VP122_00019</name>
</gene>
<reference evidence="2" key="1">
    <citation type="submission" date="2020-08" db="EMBL/GenBank/DDBJ databases">
        <title>Genetic structure, function and evolution of capsule biosynthesis loci in Vibrio parahaemolyticus.</title>
        <authorList>
            <person name="Li L."/>
            <person name="Bian S."/>
        </authorList>
    </citation>
    <scope>NUCLEOTIDE SEQUENCE</scope>
    <source>
        <strain evidence="2">VP122</strain>
    </source>
</reference>
<feature type="transmembrane region" description="Helical" evidence="1">
    <location>
        <begin position="439"/>
        <end position="456"/>
    </location>
</feature>
<feature type="transmembrane region" description="Helical" evidence="1">
    <location>
        <begin position="254"/>
        <end position="270"/>
    </location>
</feature>
<keyword evidence="1" id="KW-1133">Transmembrane helix</keyword>
<sequence length="495" mass="57418">MVCNLLRPNVIGDILVNNLIFSTIVNAIIIITFSFYNLDNLDYYIVSLSVTGFLVFYHVILYVKKADYYSPVGVVSVVMYYFFFIAPLLHINYDYYYSFFYESYENWFDSYNDWTFLNLIGVVIYYGILHYFNIFKISPKKKKLISFLNISKNHFIIIITILLLTSLAFQLIIYSKFGGVKNYIVAKEIYGLDAYDGLGKYSLVAESFPIMLVFLLAFMYRNRVVVPYWEVIVIIVAFIIVKFFFGGFSGSRSNIVWSLFWCVGIITFFIKKIGIKFYLISLLSLVAFMLVYGVYKKHGTEFINVVQSEGIKSNNYKNENTNSVLLMSLMTDFSRADIQTFSIYSQSDGTYENLRLGETYLASILIFLPKSIVDFERKSIPGAELLHGVEGMQTTRVFGMVGEFIINFPYQLYPILFVLFAFITKKSELFYLKLEKRDVRLLIVPFFTNLSFVLLISDSDNVMFFMLKNGVIPILFVLFMGRYLSTSARDRSELT</sequence>
<dbReference type="AlphaFoldDB" id="A0A7M1W4L8"/>
<proteinExistence type="predicted"/>
<evidence type="ECO:0008006" key="3">
    <source>
        <dbReference type="Google" id="ProtNLM"/>
    </source>
</evidence>
<feature type="transmembrane region" description="Helical" evidence="1">
    <location>
        <begin position="227"/>
        <end position="248"/>
    </location>
</feature>
<name>A0A7M1W4L8_VIBPH</name>
<feature type="transmembrane region" description="Helical" evidence="1">
    <location>
        <begin position="277"/>
        <end position="295"/>
    </location>
</feature>
<feature type="transmembrane region" description="Helical" evidence="1">
    <location>
        <begin position="201"/>
        <end position="220"/>
    </location>
</feature>
<dbReference type="EMBL" id="MT898202">
    <property type="protein sequence ID" value="QOS21980.1"/>
    <property type="molecule type" value="Genomic_DNA"/>
</dbReference>
<feature type="transmembrane region" description="Helical" evidence="1">
    <location>
        <begin position="155"/>
        <end position="174"/>
    </location>
</feature>
<keyword evidence="1" id="KW-0812">Transmembrane</keyword>
<keyword evidence="1" id="KW-0472">Membrane</keyword>
<feature type="transmembrane region" description="Helical" evidence="1">
    <location>
        <begin position="113"/>
        <end position="134"/>
    </location>
</feature>
<evidence type="ECO:0000313" key="2">
    <source>
        <dbReference type="EMBL" id="QOS21980.1"/>
    </source>
</evidence>
<feature type="transmembrane region" description="Helical" evidence="1">
    <location>
        <begin position="15"/>
        <end position="37"/>
    </location>
</feature>
<accession>A0A7M1W4L8</accession>
<feature type="transmembrane region" description="Helical" evidence="1">
    <location>
        <begin position="43"/>
        <end position="63"/>
    </location>
</feature>
<evidence type="ECO:0000256" key="1">
    <source>
        <dbReference type="SAM" id="Phobius"/>
    </source>
</evidence>
<organism evidence="2">
    <name type="scientific">Vibrio parahaemolyticus</name>
    <dbReference type="NCBI Taxonomy" id="670"/>
    <lineage>
        <taxon>Bacteria</taxon>
        <taxon>Pseudomonadati</taxon>
        <taxon>Pseudomonadota</taxon>
        <taxon>Gammaproteobacteria</taxon>
        <taxon>Vibrionales</taxon>
        <taxon>Vibrionaceae</taxon>
        <taxon>Vibrio</taxon>
    </lineage>
</organism>
<feature type="transmembrane region" description="Helical" evidence="1">
    <location>
        <begin position="72"/>
        <end position="93"/>
    </location>
</feature>
<feature type="transmembrane region" description="Helical" evidence="1">
    <location>
        <begin position="404"/>
        <end position="423"/>
    </location>
</feature>